<sequence>MSSPSFKSLVLLFTVLPLARANIVSQIANAIDGLFDEATNEAQQRFNWSLAATTTEGPATEALLTSVDVPLQQPTTSLTSPLIPFPLISLPTSPITATVAPGTSSLSAVETFLTSSPITEEIPSTTSSESEPTFAIPLVTLTSSSEGVTSVYTVAPSIGTVAVPQNTFPIATRTVTVPGDRTITVNPETVTVGGVETDTLQTASQPATTYVTLQTQSFGAPSSIITQQVDTVVVSSLTSTAGEDETDTLKTASEPASEPASTSELVQPDTLGVTTTRLMDTVIIAPTTTSSTGAEGVDAASATTVSVLASGTISPPFSVVESTVYIPTAEVPSPTTTTAENTIETPVTTAAETAVTIATTPTNTMASPTVDNTEPTSLGPAVSSHLVTTEPVTTPVAPSLVTSVEAASVSVLYSTGLQATGPATTQQTPLPMTSLELSSAPEPTVVPIISETTSGSEQPSSLSAVLTVSGTQDNTVTPVAEPTTSTEAASSSASLEGAPTSASPEASPSSASLEVATLTASTAVAPSTVTSVQQVPPTTQTSPNPGTTATQTQPVETVLTSALGPESPTTSSSTSQNTNWLPDGLITATASPTSKPIATQTGQDESSASTSTTANLPQVIAPAVAPTNTAGMVEMQLGFKYPLNYPFVASNPLAAAQIAEYLPEGVAYGLGLDSSKVQLRYLVPYAMTDYDATVVRFYLPKKNVDGFVSGIGDPSSMMFSNPNPTIATLMSLIDTSIPTTPEDSTNTNDGSSGGSSGSGDSSSSGPTNGWVGSLDQSMQPSMKSSRASGKTAGISVGTVGGAVAIGSVVAIVLARKRRKRRAQLSDTDSEVSVASDDASTYSYDPFDSYRLSHASSISDIMPAPARGPLPISQPVMSENSLGWL</sequence>
<evidence type="ECO:0008006" key="6">
    <source>
        <dbReference type="Google" id="ProtNLM"/>
    </source>
</evidence>
<feature type="compositionally biased region" description="Polar residues" evidence="1">
    <location>
        <begin position="544"/>
        <end position="560"/>
    </location>
</feature>
<dbReference type="GO" id="GO:0007232">
    <property type="term" value="P:osmosensory signaling pathway via Sho1 osmosensor"/>
    <property type="evidence" value="ECO:0007669"/>
    <property type="project" value="InterPro"/>
</dbReference>
<dbReference type="GO" id="GO:0006972">
    <property type="term" value="P:hyperosmotic response"/>
    <property type="evidence" value="ECO:0007669"/>
    <property type="project" value="TreeGrafter"/>
</dbReference>
<dbReference type="Proteomes" id="UP000238350">
    <property type="component" value="Unassembled WGS sequence"/>
</dbReference>
<evidence type="ECO:0000256" key="3">
    <source>
        <dbReference type="SAM" id="SignalP"/>
    </source>
</evidence>
<dbReference type="OrthoDB" id="3366093at2759"/>
<feature type="compositionally biased region" description="Low complexity" evidence="1">
    <location>
        <begin position="526"/>
        <end position="543"/>
    </location>
</feature>
<dbReference type="GO" id="GO:0001402">
    <property type="term" value="P:signal transduction involved in filamentous growth"/>
    <property type="evidence" value="ECO:0007669"/>
    <property type="project" value="TreeGrafter"/>
</dbReference>
<keyword evidence="2" id="KW-1133">Transmembrane helix</keyword>
<accession>A0A2T0FFW4</accession>
<feature type="region of interest" description="Disordered" evidence="1">
    <location>
        <begin position="472"/>
        <end position="514"/>
    </location>
</feature>
<keyword evidence="2" id="KW-0812">Transmembrane</keyword>
<protein>
    <recommendedName>
        <fullName evidence="6">Signaling mucin MSB2</fullName>
    </recommendedName>
</protein>
<feature type="compositionally biased region" description="Polar residues" evidence="1">
    <location>
        <begin position="363"/>
        <end position="376"/>
    </location>
</feature>
<dbReference type="GO" id="GO:0009986">
    <property type="term" value="C:cell surface"/>
    <property type="evidence" value="ECO:0007669"/>
    <property type="project" value="TreeGrafter"/>
</dbReference>
<evidence type="ECO:0000313" key="4">
    <source>
        <dbReference type="EMBL" id="PRT53886.1"/>
    </source>
</evidence>
<organism evidence="4 5">
    <name type="scientific">Wickerhamiella sorbophila</name>
    <dbReference type="NCBI Taxonomy" id="45607"/>
    <lineage>
        <taxon>Eukaryota</taxon>
        <taxon>Fungi</taxon>
        <taxon>Dikarya</taxon>
        <taxon>Ascomycota</taxon>
        <taxon>Saccharomycotina</taxon>
        <taxon>Dipodascomycetes</taxon>
        <taxon>Dipodascales</taxon>
        <taxon>Trichomonascaceae</taxon>
        <taxon>Wickerhamiella</taxon>
    </lineage>
</organism>
<evidence type="ECO:0000313" key="5">
    <source>
        <dbReference type="Proteomes" id="UP000238350"/>
    </source>
</evidence>
<keyword evidence="3" id="KW-0732">Signal</keyword>
<comment type="caution">
    <text evidence="4">The sequence shown here is derived from an EMBL/GenBank/DDBJ whole genome shotgun (WGS) entry which is preliminary data.</text>
</comment>
<keyword evidence="2" id="KW-0472">Membrane</keyword>
<dbReference type="GO" id="GO:0005886">
    <property type="term" value="C:plasma membrane"/>
    <property type="evidence" value="ECO:0007669"/>
    <property type="project" value="InterPro"/>
</dbReference>
<reference evidence="4 5" key="1">
    <citation type="submission" date="2017-04" db="EMBL/GenBank/DDBJ databases">
        <title>Genome sequencing of [Candida] sorbophila.</title>
        <authorList>
            <person name="Ahn J.O."/>
        </authorList>
    </citation>
    <scope>NUCLEOTIDE SEQUENCE [LARGE SCALE GENOMIC DNA]</scope>
    <source>
        <strain evidence="4 5">DS02</strain>
    </source>
</reference>
<feature type="chain" id="PRO_5015411065" description="Signaling mucin MSB2" evidence="3">
    <location>
        <begin position="22"/>
        <end position="884"/>
    </location>
</feature>
<dbReference type="PANTHER" id="PTHR35778:SF1">
    <property type="entry name" value="SIGNALING MUCIN HKR1-RELATED"/>
    <property type="match status" value="1"/>
</dbReference>
<dbReference type="STRING" id="45607.A0A2T0FFW4"/>
<feature type="region of interest" description="Disordered" evidence="1">
    <location>
        <begin position="362"/>
        <end position="381"/>
    </location>
</feature>
<feature type="compositionally biased region" description="Low complexity" evidence="1">
    <location>
        <begin position="475"/>
        <end position="514"/>
    </location>
</feature>
<feature type="transmembrane region" description="Helical" evidence="2">
    <location>
        <begin position="792"/>
        <end position="814"/>
    </location>
</feature>
<feature type="region of interest" description="Disordered" evidence="1">
    <location>
        <begin position="526"/>
        <end position="614"/>
    </location>
</feature>
<dbReference type="RefSeq" id="XP_024663832.1">
    <property type="nucleotide sequence ID" value="XM_024808064.1"/>
</dbReference>
<dbReference type="PANTHER" id="PTHR35778">
    <property type="entry name" value="SIGNALING MUCIN HKR1-RELATED"/>
    <property type="match status" value="1"/>
</dbReference>
<dbReference type="GO" id="GO:0005034">
    <property type="term" value="F:osmosensor activity"/>
    <property type="evidence" value="ECO:0007669"/>
    <property type="project" value="InterPro"/>
</dbReference>
<keyword evidence="5" id="KW-1185">Reference proteome</keyword>
<evidence type="ECO:0000256" key="2">
    <source>
        <dbReference type="SAM" id="Phobius"/>
    </source>
</evidence>
<dbReference type="GO" id="GO:0005576">
    <property type="term" value="C:extracellular region"/>
    <property type="evidence" value="ECO:0007669"/>
    <property type="project" value="TreeGrafter"/>
</dbReference>
<dbReference type="GO" id="GO:0031505">
    <property type="term" value="P:fungal-type cell wall organization"/>
    <property type="evidence" value="ECO:0007669"/>
    <property type="project" value="TreeGrafter"/>
</dbReference>
<feature type="compositionally biased region" description="Low complexity" evidence="1">
    <location>
        <begin position="758"/>
        <end position="769"/>
    </location>
</feature>
<name>A0A2T0FFW4_9ASCO</name>
<feature type="region of interest" description="Disordered" evidence="1">
    <location>
        <begin position="239"/>
        <end position="265"/>
    </location>
</feature>
<feature type="compositionally biased region" description="Low complexity" evidence="1">
    <location>
        <begin position="251"/>
        <end position="264"/>
    </location>
</feature>
<feature type="compositionally biased region" description="Polar residues" evidence="1">
    <location>
        <begin position="774"/>
        <end position="788"/>
    </location>
</feature>
<proteinExistence type="predicted"/>
<dbReference type="InterPro" id="IPR039295">
    <property type="entry name" value="MSB2"/>
</dbReference>
<dbReference type="AlphaFoldDB" id="A0A2T0FFW4"/>
<feature type="signal peptide" evidence="3">
    <location>
        <begin position="1"/>
        <end position="21"/>
    </location>
</feature>
<gene>
    <name evidence="4" type="ORF">B9G98_01506</name>
</gene>
<dbReference type="GeneID" id="36515255"/>
<feature type="compositionally biased region" description="Polar residues" evidence="1">
    <location>
        <begin position="588"/>
        <end position="614"/>
    </location>
</feature>
<dbReference type="EMBL" id="NDIQ01000001">
    <property type="protein sequence ID" value="PRT53886.1"/>
    <property type="molecule type" value="Genomic_DNA"/>
</dbReference>
<dbReference type="GO" id="GO:0030010">
    <property type="term" value="P:establishment of cell polarity"/>
    <property type="evidence" value="ECO:0007669"/>
    <property type="project" value="TreeGrafter"/>
</dbReference>
<feature type="region of interest" description="Disordered" evidence="1">
    <location>
        <begin position="737"/>
        <end position="791"/>
    </location>
</feature>
<dbReference type="GO" id="GO:0030427">
    <property type="term" value="C:site of polarized growth"/>
    <property type="evidence" value="ECO:0007669"/>
    <property type="project" value="TreeGrafter"/>
</dbReference>
<evidence type="ECO:0000256" key="1">
    <source>
        <dbReference type="SAM" id="MobiDB-lite"/>
    </source>
</evidence>